<dbReference type="OrthoDB" id="4733706at2759"/>
<gene>
    <name evidence="4" type="ORF">BS50DRAFT_43158</name>
</gene>
<keyword evidence="2" id="KW-0472">Membrane</keyword>
<keyword evidence="2" id="KW-0812">Transmembrane</keyword>
<evidence type="ECO:0000313" key="4">
    <source>
        <dbReference type="EMBL" id="PSN75564.1"/>
    </source>
</evidence>
<feature type="compositionally biased region" description="Low complexity" evidence="1">
    <location>
        <begin position="412"/>
        <end position="428"/>
    </location>
</feature>
<reference evidence="4 5" key="1">
    <citation type="journal article" date="2018" name="Front. Microbiol.">
        <title>Genome-Wide Analysis of Corynespora cassiicola Leaf Fall Disease Putative Effectors.</title>
        <authorList>
            <person name="Lopez D."/>
            <person name="Ribeiro S."/>
            <person name="Label P."/>
            <person name="Fumanal B."/>
            <person name="Venisse J.S."/>
            <person name="Kohler A."/>
            <person name="de Oliveira R.R."/>
            <person name="Labutti K."/>
            <person name="Lipzen A."/>
            <person name="Lail K."/>
            <person name="Bauer D."/>
            <person name="Ohm R.A."/>
            <person name="Barry K.W."/>
            <person name="Spatafora J."/>
            <person name="Grigoriev I.V."/>
            <person name="Martin F.M."/>
            <person name="Pujade-Renaud V."/>
        </authorList>
    </citation>
    <scope>NUCLEOTIDE SEQUENCE [LARGE SCALE GENOMIC DNA]</scope>
    <source>
        <strain evidence="4 5">Philippines</strain>
    </source>
</reference>
<evidence type="ECO:0008006" key="6">
    <source>
        <dbReference type="Google" id="ProtNLM"/>
    </source>
</evidence>
<evidence type="ECO:0000256" key="3">
    <source>
        <dbReference type="SAM" id="SignalP"/>
    </source>
</evidence>
<feature type="transmembrane region" description="Helical" evidence="2">
    <location>
        <begin position="561"/>
        <end position="585"/>
    </location>
</feature>
<keyword evidence="5" id="KW-1185">Reference proteome</keyword>
<name>A0A2T2PD56_CORCC</name>
<evidence type="ECO:0000256" key="2">
    <source>
        <dbReference type="SAM" id="Phobius"/>
    </source>
</evidence>
<protein>
    <recommendedName>
        <fullName evidence="6">Mid2 domain-containing protein</fullName>
    </recommendedName>
</protein>
<dbReference type="Proteomes" id="UP000240883">
    <property type="component" value="Unassembled WGS sequence"/>
</dbReference>
<keyword evidence="2" id="KW-1133">Transmembrane helix</keyword>
<feature type="region of interest" description="Disordered" evidence="1">
    <location>
        <begin position="412"/>
        <end position="437"/>
    </location>
</feature>
<dbReference type="EMBL" id="KZ678128">
    <property type="protein sequence ID" value="PSN75564.1"/>
    <property type="molecule type" value="Genomic_DNA"/>
</dbReference>
<proteinExistence type="predicted"/>
<dbReference type="AlphaFoldDB" id="A0A2T2PD56"/>
<organism evidence="4 5">
    <name type="scientific">Corynespora cassiicola Philippines</name>
    <dbReference type="NCBI Taxonomy" id="1448308"/>
    <lineage>
        <taxon>Eukaryota</taxon>
        <taxon>Fungi</taxon>
        <taxon>Dikarya</taxon>
        <taxon>Ascomycota</taxon>
        <taxon>Pezizomycotina</taxon>
        <taxon>Dothideomycetes</taxon>
        <taxon>Pleosporomycetidae</taxon>
        <taxon>Pleosporales</taxon>
        <taxon>Corynesporascaceae</taxon>
        <taxon>Corynespora</taxon>
    </lineage>
</organism>
<feature type="chain" id="PRO_5015684164" description="Mid2 domain-containing protein" evidence="3">
    <location>
        <begin position="22"/>
        <end position="636"/>
    </location>
</feature>
<sequence length="636" mass="68108">MHFARTLYRFSSIALINLATASPSLHSGVNVRNAPGQSNADTYDAVRRGLAAANIERRDTSFKTNETINQAWDGAVLLKFGAAREVQQANTTVEAGIEIVCTTCYIKGFATAELSIEGEFNISEIVDQTITEVKGEIQNVTEEIEKQLDGYLDTVTDNFSDGIDLSDFSNFELPTFNYSFDVDVPAIPECNLKFGFDELEMYVQLNTILSLGATYTLNLYSSNTPVGISVGKNLEFGVIFSVDLILSAEGEIDISSGFHLKLDDGVHINLPLFSNEIADINFNGGQFEFLPVTLESAGIQLRAILRIGAHIGLNIVTPTLPDVEIFNHPLPQFGGGIEAGIFANMAEFLTNVTLAPEDEDCKLQLVQEYSIALGAAAGATVAFMSYTYGPVAEVSTPVWFTTIASACAIEATATPTPTGPPTITASATQRNGRRQEDLETVTVSTEITHTGVRCAESTLKNCPVSLQVTSQSTETSFLTTVVPSGEEATFPQTISNITSTIEFGEGAHSVEKLSGKPSTYTPPPPPPTATASGQPGDADGDGQNDDDEDDDDEVSGADKKLVIGLSVGLGVPVLVAILAGVFVIIKRRRNYASVPKAETNDFVTEPYVGGTGGSHQPYRDNVVKKPQIKINVTESR</sequence>
<feature type="signal peptide" evidence="3">
    <location>
        <begin position="1"/>
        <end position="21"/>
    </location>
</feature>
<keyword evidence="3" id="KW-0732">Signal</keyword>
<accession>A0A2T2PD56</accession>
<feature type="region of interest" description="Disordered" evidence="1">
    <location>
        <begin position="511"/>
        <end position="555"/>
    </location>
</feature>
<dbReference type="STRING" id="1448308.A0A2T2PD56"/>
<evidence type="ECO:0000313" key="5">
    <source>
        <dbReference type="Proteomes" id="UP000240883"/>
    </source>
</evidence>
<evidence type="ECO:0000256" key="1">
    <source>
        <dbReference type="SAM" id="MobiDB-lite"/>
    </source>
</evidence>
<feature type="compositionally biased region" description="Acidic residues" evidence="1">
    <location>
        <begin position="538"/>
        <end position="555"/>
    </location>
</feature>